<dbReference type="InterPro" id="IPR035368">
    <property type="entry name" value="Nrap_D3"/>
</dbReference>
<dbReference type="Pfam" id="PF17405">
    <property type="entry name" value="Nrap_D4"/>
    <property type="match status" value="1"/>
</dbReference>
<dbReference type="Pfam" id="PF17407">
    <property type="entry name" value="Nrap_D6"/>
    <property type="match status" value="1"/>
</dbReference>
<reference evidence="13" key="2">
    <citation type="submission" date="2014-02" db="EMBL/GenBank/DDBJ databases">
        <title>Complete DNA sequence of /Kuraishia capsulata/ illustrates novel genomic features among budding yeasts (/Saccharomycotina/).</title>
        <authorList>
            <person name="Morales L."/>
            <person name="Noel B."/>
            <person name="Porcel B."/>
            <person name="Marcet-Houben M."/>
            <person name="Hullo M-F."/>
            <person name="Sacerdot C."/>
            <person name="Tekaia F."/>
            <person name="Leh-Louis V."/>
            <person name="Despons L."/>
            <person name="Khanna V."/>
            <person name="Aury J-M."/>
            <person name="Barbe V."/>
            <person name="Couloux A."/>
            <person name="Labadie K."/>
            <person name="Pelletier E."/>
            <person name="Souciet J-L."/>
            <person name="Boekhout T."/>
            <person name="Gabaldon T."/>
            <person name="Wincker P."/>
            <person name="Dujon B."/>
        </authorList>
    </citation>
    <scope>NUCLEOTIDE SEQUENCE</scope>
    <source>
        <strain evidence="13">CBS 1993</strain>
    </source>
</reference>
<keyword evidence="4 5" id="KW-0539">Nucleus</keyword>
<feature type="compositionally biased region" description="Acidic residues" evidence="6">
    <location>
        <begin position="50"/>
        <end position="67"/>
    </location>
</feature>
<keyword evidence="5" id="KW-0690">Ribosome biogenesis</keyword>
<dbReference type="OrthoDB" id="10251401at2759"/>
<dbReference type="InterPro" id="IPR035369">
    <property type="entry name" value="Nrap_D4"/>
</dbReference>
<feature type="domain" description="Nrap protein" evidence="11">
    <location>
        <begin position="876"/>
        <end position="1045"/>
    </location>
</feature>
<evidence type="ECO:0000256" key="6">
    <source>
        <dbReference type="SAM" id="MobiDB-lite"/>
    </source>
</evidence>
<evidence type="ECO:0000256" key="3">
    <source>
        <dbReference type="ARBA" id="ARBA00022884"/>
    </source>
</evidence>
<dbReference type="AlphaFoldDB" id="W6MRE9"/>
<dbReference type="PANTHER" id="PTHR17972">
    <property type="entry name" value="NUCLEOLAR RNA-ASSOCIATED PROTEIN"/>
    <property type="match status" value="1"/>
</dbReference>
<dbReference type="Gene3D" id="3.30.70.3030">
    <property type="match status" value="1"/>
</dbReference>
<dbReference type="InterPro" id="IPR035371">
    <property type="entry name" value="Nrap_D6"/>
</dbReference>
<feature type="domain" description="Nrap protein" evidence="9">
    <location>
        <begin position="508"/>
        <end position="666"/>
    </location>
</feature>
<keyword evidence="3 5" id="KW-0694">RNA-binding</keyword>
<evidence type="ECO:0000259" key="12">
    <source>
        <dbReference type="Pfam" id="PF17407"/>
    </source>
</evidence>
<dbReference type="EMBL" id="HG793130">
    <property type="protein sequence ID" value="CDK29284.1"/>
    <property type="molecule type" value="Genomic_DNA"/>
</dbReference>
<evidence type="ECO:0000259" key="11">
    <source>
        <dbReference type="Pfam" id="PF17406"/>
    </source>
</evidence>
<gene>
    <name evidence="13" type="ORF">KUCA_T00005272001</name>
</gene>
<dbReference type="Gene3D" id="3.30.70.3020">
    <property type="match status" value="1"/>
</dbReference>
<evidence type="ECO:0000259" key="7">
    <source>
        <dbReference type="Pfam" id="PF03813"/>
    </source>
</evidence>
<feature type="domain" description="Nrap protein" evidence="10">
    <location>
        <begin position="680"/>
        <end position="873"/>
    </location>
</feature>
<dbReference type="PANTHER" id="PTHR17972:SF0">
    <property type="entry name" value="NUCLEOLAR PROTEIN 6"/>
    <property type="match status" value="1"/>
</dbReference>
<dbReference type="HOGENOM" id="CLU_003502_1_0_1"/>
<dbReference type="Proteomes" id="UP000019384">
    <property type="component" value="Unassembled WGS sequence"/>
</dbReference>
<dbReference type="Pfam" id="PF17404">
    <property type="entry name" value="Nrap_D3"/>
    <property type="match status" value="1"/>
</dbReference>
<accession>W6MRE9</accession>
<dbReference type="InterPro" id="IPR035367">
    <property type="entry name" value="Nrap_D2"/>
</dbReference>
<comment type="similarity">
    <text evidence="2 5">Belongs to the NRAP family.</text>
</comment>
<evidence type="ECO:0000259" key="9">
    <source>
        <dbReference type="Pfam" id="PF17404"/>
    </source>
</evidence>
<dbReference type="Pfam" id="PF17406">
    <property type="entry name" value="Nrap_D5"/>
    <property type="match status" value="1"/>
</dbReference>
<feature type="compositionally biased region" description="Basic and acidic residues" evidence="6">
    <location>
        <begin position="1"/>
        <end position="15"/>
    </location>
</feature>
<dbReference type="GO" id="GO:0006409">
    <property type="term" value="P:tRNA export from nucleus"/>
    <property type="evidence" value="ECO:0007669"/>
    <property type="project" value="EnsemblFungi"/>
</dbReference>
<dbReference type="InterPro" id="IPR005554">
    <property type="entry name" value="NOL6/Upt22"/>
</dbReference>
<proteinExistence type="inferred from homology"/>
<dbReference type="GO" id="GO:0060962">
    <property type="term" value="P:regulation of ribosomal protein gene transcription by RNA polymerase II"/>
    <property type="evidence" value="ECO:0007669"/>
    <property type="project" value="EnsemblFungi"/>
</dbReference>
<evidence type="ECO:0000259" key="10">
    <source>
        <dbReference type="Pfam" id="PF17405"/>
    </source>
</evidence>
<dbReference type="STRING" id="1382522.W6MRE9"/>
<dbReference type="GO" id="GO:0042790">
    <property type="term" value="P:nucleolar large rRNA transcription by RNA polymerase I"/>
    <property type="evidence" value="ECO:0007669"/>
    <property type="project" value="EnsemblFungi"/>
</dbReference>
<evidence type="ECO:0000256" key="4">
    <source>
        <dbReference type="ARBA" id="ARBA00023242"/>
    </source>
</evidence>
<keyword evidence="14" id="KW-1185">Reference proteome</keyword>
<evidence type="ECO:0000256" key="2">
    <source>
        <dbReference type="ARBA" id="ARBA00006674"/>
    </source>
</evidence>
<evidence type="ECO:0000313" key="14">
    <source>
        <dbReference type="Proteomes" id="UP000019384"/>
    </source>
</evidence>
<dbReference type="GO" id="GO:0034456">
    <property type="term" value="C:UTP-C complex"/>
    <property type="evidence" value="ECO:0007669"/>
    <property type="project" value="EnsemblFungi"/>
</dbReference>
<comment type="subcellular location">
    <subcellularLocation>
        <location evidence="1 5">Nucleus</location>
        <location evidence="1 5">Nucleolus</location>
    </subcellularLocation>
</comment>
<feature type="domain" description="Nrap protein" evidence="7">
    <location>
        <begin position="201"/>
        <end position="350"/>
    </location>
</feature>
<dbReference type="GO" id="GO:0032040">
    <property type="term" value="C:small-subunit processome"/>
    <property type="evidence" value="ECO:0007669"/>
    <property type="project" value="EnsemblFungi"/>
</dbReference>
<feature type="compositionally biased region" description="Low complexity" evidence="6">
    <location>
        <begin position="16"/>
        <end position="35"/>
    </location>
</feature>
<keyword evidence="5" id="KW-0698">rRNA processing</keyword>
<evidence type="ECO:0000259" key="8">
    <source>
        <dbReference type="Pfam" id="PF17403"/>
    </source>
</evidence>
<dbReference type="Gene3D" id="1.10.1410.10">
    <property type="match status" value="2"/>
</dbReference>
<evidence type="ECO:0000256" key="5">
    <source>
        <dbReference type="RuleBase" id="RU364032"/>
    </source>
</evidence>
<feature type="domain" description="Nrap protein" evidence="8">
    <location>
        <begin position="354"/>
        <end position="501"/>
    </location>
</feature>
<dbReference type="Pfam" id="PF03813">
    <property type="entry name" value="Nrap"/>
    <property type="match status" value="1"/>
</dbReference>
<dbReference type="Pfam" id="PF17403">
    <property type="entry name" value="Nrap_D2"/>
    <property type="match status" value="1"/>
</dbReference>
<evidence type="ECO:0000256" key="1">
    <source>
        <dbReference type="ARBA" id="ARBA00004604"/>
    </source>
</evidence>
<dbReference type="GeneID" id="34522659"/>
<reference evidence="13" key="1">
    <citation type="submission" date="2013-12" db="EMBL/GenBank/DDBJ databases">
        <authorList>
            <person name="Genoscope - CEA"/>
        </authorList>
    </citation>
    <scope>NUCLEOTIDE SEQUENCE</scope>
    <source>
        <strain evidence="13">CBS 1993</strain>
    </source>
</reference>
<keyword evidence="5" id="KW-0687">Ribonucleoprotein</keyword>
<dbReference type="InterPro" id="IPR035082">
    <property type="entry name" value="Nrap_D1"/>
</dbReference>
<feature type="region of interest" description="Disordered" evidence="6">
    <location>
        <begin position="1"/>
        <end position="80"/>
    </location>
</feature>
<organism evidence="13 14">
    <name type="scientific">Kuraishia capsulata CBS 1993</name>
    <dbReference type="NCBI Taxonomy" id="1382522"/>
    <lineage>
        <taxon>Eukaryota</taxon>
        <taxon>Fungi</taxon>
        <taxon>Dikarya</taxon>
        <taxon>Ascomycota</taxon>
        <taxon>Saccharomycotina</taxon>
        <taxon>Pichiomycetes</taxon>
        <taxon>Pichiales</taxon>
        <taxon>Pichiaceae</taxon>
        <taxon>Kuraishia</taxon>
    </lineage>
</organism>
<dbReference type="GO" id="GO:0032545">
    <property type="term" value="C:CURI complex"/>
    <property type="evidence" value="ECO:0007669"/>
    <property type="project" value="EnsemblFungi"/>
</dbReference>
<dbReference type="RefSeq" id="XP_022461271.1">
    <property type="nucleotide sequence ID" value="XM_022600450.1"/>
</dbReference>
<dbReference type="GO" id="GO:0003723">
    <property type="term" value="F:RNA binding"/>
    <property type="evidence" value="ECO:0007669"/>
    <property type="project" value="UniProtKB-KW"/>
</dbReference>
<evidence type="ECO:0000313" key="13">
    <source>
        <dbReference type="EMBL" id="CDK29284.1"/>
    </source>
</evidence>
<sequence>MAKRSRNELAADGKPKAVASSASAEEATEVKVVTSGALQGDESMSGAEISEQEEGESSESEEEEDEQAPQSKRTKPQLAAQDVQIAREAAELFKSNIFKMEIDELLNELRLKESHVELVERVLHRLHDVIRQVPETGDLTLAEAEEKFVKGKHGSTSIPFPDPKPSSNINYKFKYLSPEDISLVGSFGLKTGVQRPGKMVVDVALTMPQSLLQPKDYLNYRAIYKRAFYLAHLASHLTSLCKKNRLPVKLSYEFLNGDVLCPCLKIEPINPEKKHEEDLIFTRTKISIRILVGFEFGIFEGKKLLPDRNCIRVQQEHKSEDLPPTPLYNSSVLTSCTFSYYLKYLYTNKKSAEAFRDAAVLGKVWLAQHGFKSHIQDGGFGHFEFAILMAALLQGGGENGNKILLHGFSSYQLFKGTIKYLATQDLCHDGYLSFTSLIGDHNSIYKKEGFNVPTIFDKNTKLNILWKMSRSSYEALKKQAQEALRLLNDVVKDRFRDIFILNSTDSNFNFDLSLSLPVDRSLEGTLSFGSLEKIQLLTFENFLTNKIFKLVHRALGDRISEAVVSVESGASASWSLQRRKPSDDSKTSTVHIGLYLNPQEADKRVTRGPALDDKVEGERFASFWQSRAQVRKFKDGTIQYSCLWSPPPDVPVIVNILQYVFQLHLSSELSDALEYSSKSFTKLLPKSSVSLPPATLFQNLKNSFDALAQLTLDMDLPLRVKSVSPASTQLRNASIIPAVPYAIGNPDFFNDVVIQLETSVKWPDELYALENTKTAFLLKIHENLQGHDGYRSYVTRPLDSVPYNKAITQLRILTPQGYGFSFKILTERDETLYLRAVENGEEKQKTELQKVYISFQQHYIASVKHHRTVNRLMTRYPALSGTVRLFKHWLDSQLLLSHFSEPLIELIALKPFVDASPYPTPNGPEVGFLRILQFLSLWNWREDPLVLDFSDQTEDVTSEYSDRLSLQTFQLINNNFQIMRKQDPSGLNVQFFVGSRDDLSGKLWSSYVHVAMATRLTALSKAAVGLLKNQTGKLIEESVLKLLFTPALEDYDFVIRVKTEDNSTSSGCLATTKKETFKNLVNVLSEFPETPKEVESARDPTVEYTKELNKVYENSIIFSSNRYSGPNAGENVITGLYNPVVVQGEKKFKVGLDFNFKPSGEGKVLFNNDAVLNEIITMGGDLVKGFESK</sequence>
<dbReference type="GO" id="GO:0006364">
    <property type="term" value="P:rRNA processing"/>
    <property type="evidence" value="ECO:0007669"/>
    <property type="project" value="UniProtKB-KW"/>
</dbReference>
<protein>
    <recommendedName>
        <fullName evidence="5">U3 small nucleolar RNA-associated protein 22</fullName>
    </recommendedName>
</protein>
<dbReference type="InterPro" id="IPR035370">
    <property type="entry name" value="Nrap_D5"/>
</dbReference>
<feature type="domain" description="Nrap protein" evidence="12">
    <location>
        <begin position="1048"/>
        <end position="1185"/>
    </location>
</feature>
<name>W6MRE9_9ASCO</name>